<name>A0A3B1A4J3_9ZZZZ</name>
<feature type="domain" description="PAS" evidence="2">
    <location>
        <begin position="385"/>
        <end position="458"/>
    </location>
</feature>
<dbReference type="PROSITE" id="PS50887">
    <property type="entry name" value="GGDEF"/>
    <property type="match status" value="1"/>
</dbReference>
<reference evidence="6" key="1">
    <citation type="submission" date="2018-06" db="EMBL/GenBank/DDBJ databases">
        <authorList>
            <person name="Zhirakovskaya E."/>
        </authorList>
    </citation>
    <scope>NUCLEOTIDE SEQUENCE</scope>
</reference>
<feature type="transmembrane region" description="Helical" evidence="1">
    <location>
        <begin position="328"/>
        <end position="347"/>
    </location>
</feature>
<keyword evidence="1" id="KW-1133">Transmembrane helix</keyword>
<feature type="domain" description="GGDEF" evidence="5">
    <location>
        <begin position="548"/>
        <end position="681"/>
    </location>
</feature>
<keyword evidence="1" id="KW-0812">Transmembrane</keyword>
<dbReference type="SMART" id="SM00267">
    <property type="entry name" value="GGDEF"/>
    <property type="match status" value="1"/>
</dbReference>
<evidence type="ECO:0000256" key="1">
    <source>
        <dbReference type="SAM" id="Phobius"/>
    </source>
</evidence>
<dbReference type="InterPro" id="IPR007890">
    <property type="entry name" value="CHASE2"/>
</dbReference>
<dbReference type="FunFam" id="3.20.20.450:FF:000001">
    <property type="entry name" value="Cyclic di-GMP phosphodiesterase yahA"/>
    <property type="match status" value="1"/>
</dbReference>
<dbReference type="FunFam" id="3.30.70.270:FF:000001">
    <property type="entry name" value="Diguanylate cyclase domain protein"/>
    <property type="match status" value="1"/>
</dbReference>
<dbReference type="InterPro" id="IPR035965">
    <property type="entry name" value="PAS-like_dom_sf"/>
</dbReference>
<sequence>MTVTSVSRGRIEKTLISLGLIALSLMLVYTQWLQKWDHVIYDTHLKQWSHPAPDDIVIIAIDKKSLAKLGRWPWSRQVHARLIDILHQAGSKAVALNIIFSESDQSDHRADHILADALRQHGRVVLPVLPEQDQLHAQLTETLPIPILAAAAARLGHVDMELDEDGVNRHMFLKAGLGSAKWPQLAVAMLELEGINTTPSFNGHPPNPNLVNTWVRDYGALLPYAGPPGHFQRISYADVVLGNVPAETFRNKFVLVGATAAGLGDALPTPVSGFGQAMPGVEIQANILDSLRHNRSVQPLGLPWQFLLTGVLVLSSLFLYARLSPGGSLLVTAGLLALPLVFSIVLLREQHLWFPPSAALLGLGLSYPLWSWRRLVAATRSLLAQKERAQVTLHSIGDAVIATDAQGVVEYINPAAESLTGWTGKQAQGRAINTLFHVVNEQSREDITDPVSRCLQAGRSITYPDHSAVLSRDGSEERAIRATASPIRNQQGDVLGAVIVFNDVTETRRMAQQMEYQATHDALTELPNRILLQVQLQGAIERSIRSELQLVLLFVDLDRFKSVNDAFGHTIGDSLLKAAGMRLKDCSRKIDMVARFGGDEFVIVLENIHHEAQVTSIAAKVQKTLEQPYMIEERECFITASIGISLFPKDGQDAETLLKNADAAMYRAKEKGRNIAQYYSEEMNIHSKERLLLEHELRHAMERNQLVLHYQPQVDLKTGKVLAVEALLRWQHPHLGLIAPAEFISLAEETGLIVPIGQWVVQTATTQAKAWQTEGLPPLRVAINLSPRQFMEQRITGMIADILQRSGLEPCYLELEITENLIMKDLENAVATLQILKSMGVQLAIDDFGTGYSSLSNLKRFPIDRLKIDQSFVRDIATNPDDAAITLAIIAMARSMKLKVIAEGVETEEQLNYLKSHACDEMQGYYFSPPLPADKIAAILKAH</sequence>
<dbReference type="SMART" id="SM00052">
    <property type="entry name" value="EAL"/>
    <property type="match status" value="1"/>
</dbReference>
<dbReference type="PROSITE" id="PS50883">
    <property type="entry name" value="EAL"/>
    <property type="match status" value="1"/>
</dbReference>
<dbReference type="InterPro" id="IPR013656">
    <property type="entry name" value="PAS_4"/>
</dbReference>
<dbReference type="Gene3D" id="3.30.450.20">
    <property type="entry name" value="PAS domain"/>
    <property type="match status" value="1"/>
</dbReference>
<dbReference type="SMART" id="SM01080">
    <property type="entry name" value="CHASE2"/>
    <property type="match status" value="1"/>
</dbReference>
<dbReference type="PROSITE" id="PS50113">
    <property type="entry name" value="PAC"/>
    <property type="match status" value="1"/>
</dbReference>
<dbReference type="InterPro" id="IPR000014">
    <property type="entry name" value="PAS"/>
</dbReference>
<keyword evidence="1" id="KW-0472">Membrane</keyword>
<dbReference type="InterPro" id="IPR029787">
    <property type="entry name" value="Nucleotide_cyclase"/>
</dbReference>
<evidence type="ECO:0000259" key="4">
    <source>
        <dbReference type="PROSITE" id="PS50883"/>
    </source>
</evidence>
<evidence type="ECO:0000313" key="6">
    <source>
        <dbReference type="EMBL" id="VAW88644.1"/>
    </source>
</evidence>
<dbReference type="CDD" id="cd01949">
    <property type="entry name" value="GGDEF"/>
    <property type="match status" value="1"/>
</dbReference>
<dbReference type="PANTHER" id="PTHR44757">
    <property type="entry name" value="DIGUANYLATE CYCLASE DGCP"/>
    <property type="match status" value="1"/>
</dbReference>
<dbReference type="InterPro" id="IPR001633">
    <property type="entry name" value="EAL_dom"/>
</dbReference>
<dbReference type="Pfam" id="PF00990">
    <property type="entry name" value="GGDEF"/>
    <property type="match status" value="1"/>
</dbReference>
<accession>A0A3B1A4J3</accession>
<evidence type="ECO:0000259" key="5">
    <source>
        <dbReference type="PROSITE" id="PS50887"/>
    </source>
</evidence>
<organism evidence="6">
    <name type="scientific">hydrothermal vent metagenome</name>
    <dbReference type="NCBI Taxonomy" id="652676"/>
    <lineage>
        <taxon>unclassified sequences</taxon>
        <taxon>metagenomes</taxon>
        <taxon>ecological metagenomes</taxon>
    </lineage>
</organism>
<dbReference type="InterPro" id="IPR000700">
    <property type="entry name" value="PAS-assoc_C"/>
</dbReference>
<dbReference type="Pfam" id="PF08448">
    <property type="entry name" value="PAS_4"/>
    <property type="match status" value="1"/>
</dbReference>
<dbReference type="AlphaFoldDB" id="A0A3B1A4J3"/>
<dbReference type="CDD" id="cd00130">
    <property type="entry name" value="PAS"/>
    <property type="match status" value="1"/>
</dbReference>
<dbReference type="SUPFAM" id="SSF55785">
    <property type="entry name" value="PYP-like sensor domain (PAS domain)"/>
    <property type="match status" value="1"/>
</dbReference>
<dbReference type="InterPro" id="IPR052155">
    <property type="entry name" value="Biofilm_reg_signaling"/>
</dbReference>
<dbReference type="InterPro" id="IPR000160">
    <property type="entry name" value="GGDEF_dom"/>
</dbReference>
<dbReference type="PANTHER" id="PTHR44757:SF4">
    <property type="entry name" value="DIGUANYLATE CYCLASE DGCE-RELATED"/>
    <property type="match status" value="1"/>
</dbReference>
<dbReference type="Pfam" id="PF05226">
    <property type="entry name" value="CHASE2"/>
    <property type="match status" value="1"/>
</dbReference>
<dbReference type="Gene3D" id="3.20.20.450">
    <property type="entry name" value="EAL domain"/>
    <property type="match status" value="1"/>
</dbReference>
<dbReference type="CDD" id="cd01948">
    <property type="entry name" value="EAL"/>
    <property type="match status" value="1"/>
</dbReference>
<dbReference type="InterPro" id="IPR043128">
    <property type="entry name" value="Rev_trsase/Diguanyl_cyclase"/>
</dbReference>
<dbReference type="SMART" id="SM00091">
    <property type="entry name" value="PAS"/>
    <property type="match status" value="1"/>
</dbReference>
<feature type="domain" description="EAL" evidence="4">
    <location>
        <begin position="690"/>
        <end position="943"/>
    </location>
</feature>
<dbReference type="SUPFAM" id="SSF141868">
    <property type="entry name" value="EAL domain-like"/>
    <property type="match status" value="1"/>
</dbReference>
<protein>
    <submittedName>
        <fullName evidence="6">Diguanylate cyclase/phosphodiesterase (GGDEF &amp; EAL domains) with PAS/PAC sensor(S)</fullName>
    </submittedName>
</protein>
<proteinExistence type="predicted"/>
<feature type="transmembrane region" description="Helical" evidence="1">
    <location>
        <begin position="302"/>
        <end position="321"/>
    </location>
</feature>
<gene>
    <name evidence="6" type="ORF">MNBD_GAMMA17-2302</name>
</gene>
<dbReference type="SUPFAM" id="SSF55073">
    <property type="entry name" value="Nucleotide cyclase"/>
    <property type="match status" value="1"/>
</dbReference>
<dbReference type="InterPro" id="IPR035919">
    <property type="entry name" value="EAL_sf"/>
</dbReference>
<dbReference type="NCBIfam" id="TIGR00254">
    <property type="entry name" value="GGDEF"/>
    <property type="match status" value="1"/>
</dbReference>
<dbReference type="NCBIfam" id="TIGR00229">
    <property type="entry name" value="sensory_box"/>
    <property type="match status" value="1"/>
</dbReference>
<dbReference type="Gene3D" id="3.30.70.270">
    <property type="match status" value="1"/>
</dbReference>
<dbReference type="Pfam" id="PF00563">
    <property type="entry name" value="EAL"/>
    <property type="match status" value="1"/>
</dbReference>
<evidence type="ECO:0000259" key="2">
    <source>
        <dbReference type="PROSITE" id="PS50112"/>
    </source>
</evidence>
<dbReference type="EMBL" id="UOFQ01000103">
    <property type="protein sequence ID" value="VAW88644.1"/>
    <property type="molecule type" value="Genomic_DNA"/>
</dbReference>
<feature type="domain" description="PAC" evidence="3">
    <location>
        <begin position="463"/>
        <end position="516"/>
    </location>
</feature>
<dbReference type="PROSITE" id="PS50112">
    <property type="entry name" value="PAS"/>
    <property type="match status" value="1"/>
</dbReference>
<evidence type="ECO:0000259" key="3">
    <source>
        <dbReference type="PROSITE" id="PS50113"/>
    </source>
</evidence>